<accession>A0A919PFG5</accession>
<comment type="caution">
    <text evidence="2">The sequence shown here is derived from an EMBL/GenBank/DDBJ whole genome shotgun (WGS) entry which is preliminary data.</text>
</comment>
<evidence type="ECO:0000259" key="1">
    <source>
        <dbReference type="Pfam" id="PF13480"/>
    </source>
</evidence>
<dbReference type="Proteomes" id="UP000642125">
    <property type="component" value="Unassembled WGS sequence"/>
</dbReference>
<dbReference type="Pfam" id="PF13480">
    <property type="entry name" value="Acetyltransf_6"/>
    <property type="match status" value="1"/>
</dbReference>
<sequence>MVFTLETGSYATKRTVTSPRPTPHRPPEDTVHARLVPLPRVTAADARAWRRLADAAVEPNLYLDPRFLVPARHRGTDVHDLRLLVVEEGTEWLALLAVTTTTVAPGVPLRAVTTGGTFMTTHSDRHHPLVRAGREVEALGALLRGLREVGLPGLVQLQHFPADGPLADALARVLGRGGMLVHERRRTASAFARRAAVPVDRIARAAPGTPLVDPPLAVEHMGTGRRKDLRRRVRGLARDAGGPLELHDVSDDCGVDEEFAAFQAAGWKGDAERGGAALALDRVAYQWFRDVAAGFRRDGDAVVLRLTAGGETLFMSYALRSGGAYFGFLDAYGEQHGKFSPGAVGRLAELTYVLAATDATAFDPAFDARYATGTQLYPERREYVDLLVSTRGLVARTAVRAAPVAERLGLGAARAVGVPLVPAGGESLAEWLALVA</sequence>
<proteinExistence type="predicted"/>
<feature type="domain" description="BioF2-like acetyltransferase" evidence="1">
    <location>
        <begin position="225"/>
        <end position="344"/>
    </location>
</feature>
<evidence type="ECO:0000313" key="3">
    <source>
        <dbReference type="Proteomes" id="UP000642125"/>
    </source>
</evidence>
<organism evidence="2 3">
    <name type="scientific">Cellulomonas pakistanensis</name>
    <dbReference type="NCBI Taxonomy" id="992287"/>
    <lineage>
        <taxon>Bacteria</taxon>
        <taxon>Bacillati</taxon>
        <taxon>Actinomycetota</taxon>
        <taxon>Actinomycetes</taxon>
        <taxon>Micrococcales</taxon>
        <taxon>Cellulomonadaceae</taxon>
        <taxon>Cellulomonas</taxon>
    </lineage>
</organism>
<name>A0A919PFG5_9CELL</name>
<dbReference type="InterPro" id="IPR038740">
    <property type="entry name" value="BioF2-like_GNAT_dom"/>
</dbReference>
<keyword evidence="3" id="KW-1185">Reference proteome</keyword>
<evidence type="ECO:0000313" key="2">
    <source>
        <dbReference type="EMBL" id="GIG37582.1"/>
    </source>
</evidence>
<gene>
    <name evidence="2" type="ORF">Cpa01nite_29630</name>
</gene>
<dbReference type="AlphaFoldDB" id="A0A919PFG5"/>
<protein>
    <recommendedName>
        <fullName evidence="1">BioF2-like acetyltransferase domain-containing protein</fullName>
    </recommendedName>
</protein>
<reference evidence="2" key="1">
    <citation type="submission" date="2021-01" db="EMBL/GenBank/DDBJ databases">
        <title>Whole genome shotgun sequence of Cellulomonas pakistanensis NBRC 110800.</title>
        <authorList>
            <person name="Komaki H."/>
            <person name="Tamura T."/>
        </authorList>
    </citation>
    <scope>NUCLEOTIDE SEQUENCE</scope>
    <source>
        <strain evidence="2">NBRC 110800</strain>
    </source>
</reference>
<dbReference type="EMBL" id="BONO01000025">
    <property type="protein sequence ID" value="GIG37582.1"/>
    <property type="molecule type" value="Genomic_DNA"/>
</dbReference>